<dbReference type="GO" id="GO:0006813">
    <property type="term" value="P:potassium ion transport"/>
    <property type="evidence" value="ECO:0007669"/>
    <property type="project" value="InterPro"/>
</dbReference>
<dbReference type="InterPro" id="IPR036291">
    <property type="entry name" value="NAD(P)-bd_dom_sf"/>
</dbReference>
<evidence type="ECO:0000259" key="1">
    <source>
        <dbReference type="PROSITE" id="PS51201"/>
    </source>
</evidence>
<dbReference type="SUPFAM" id="SSF116726">
    <property type="entry name" value="TrkA C-terminal domain-like"/>
    <property type="match status" value="1"/>
</dbReference>
<dbReference type="InterPro" id="IPR003148">
    <property type="entry name" value="RCK_N"/>
</dbReference>
<dbReference type="PANTHER" id="PTHR43833:SF7">
    <property type="entry name" value="KTR SYSTEM POTASSIUM UPTAKE PROTEIN C"/>
    <property type="match status" value="1"/>
</dbReference>
<dbReference type="Pfam" id="PF02254">
    <property type="entry name" value="TrkA_N"/>
    <property type="match status" value="1"/>
</dbReference>
<dbReference type="KEGG" id="ise:JBKA6_0531"/>
<name>A0A1J1EAK2_9FLAO</name>
<proteinExistence type="predicted"/>
<dbReference type="EMBL" id="AP014564">
    <property type="protein sequence ID" value="BAV94544.1"/>
    <property type="molecule type" value="Genomic_DNA"/>
</dbReference>
<gene>
    <name evidence="2" type="ORF">JBKA6_0531</name>
</gene>
<organism evidence="2 3">
    <name type="scientific">Ichthyobacterium seriolicida</name>
    <dbReference type="NCBI Taxonomy" id="242600"/>
    <lineage>
        <taxon>Bacteria</taxon>
        <taxon>Pseudomonadati</taxon>
        <taxon>Bacteroidota</taxon>
        <taxon>Flavobacteriia</taxon>
        <taxon>Flavobacteriales</taxon>
        <taxon>Ichthyobacteriaceae</taxon>
        <taxon>Ichthyobacterium</taxon>
    </lineage>
</organism>
<dbReference type="PANTHER" id="PTHR43833">
    <property type="entry name" value="POTASSIUM CHANNEL PROTEIN 2-RELATED-RELATED"/>
    <property type="match status" value="1"/>
</dbReference>
<dbReference type="InterPro" id="IPR036721">
    <property type="entry name" value="RCK_C_sf"/>
</dbReference>
<feature type="domain" description="RCK N-terminal" evidence="1">
    <location>
        <begin position="4"/>
        <end position="126"/>
    </location>
</feature>
<reference evidence="2 3" key="1">
    <citation type="submission" date="2014-03" db="EMBL/GenBank/DDBJ databases">
        <title>complete genome sequence of Flavobacteriaceae bacterium JBKA-6.</title>
        <authorList>
            <person name="Takano T."/>
            <person name="Nakamura Y."/>
            <person name="Takuma S."/>
            <person name="Yasuike M."/>
            <person name="Matsuyama T."/>
            <person name="Sakai T."/>
            <person name="Fujiwara A."/>
            <person name="Kimoto K."/>
            <person name="Fukuda Y."/>
            <person name="Kondo H."/>
            <person name="Hirono I."/>
            <person name="Nakayasu C."/>
        </authorList>
    </citation>
    <scope>NUCLEOTIDE SEQUENCE [LARGE SCALE GENOMIC DNA]</scope>
    <source>
        <strain evidence="2 3">JBKA-6</strain>
    </source>
</reference>
<accession>A0A1J1EAK2</accession>
<dbReference type="InterPro" id="IPR050721">
    <property type="entry name" value="Trk_Ktr_HKT_K-transport"/>
</dbReference>
<dbReference type="RefSeq" id="WP_096685621.1">
    <property type="nucleotide sequence ID" value="NZ_AP014564.1"/>
</dbReference>
<dbReference type="Proteomes" id="UP000243197">
    <property type="component" value="Chromosome"/>
</dbReference>
<dbReference type="SUPFAM" id="SSF51735">
    <property type="entry name" value="NAD(P)-binding Rossmann-fold domains"/>
    <property type="match status" value="1"/>
</dbReference>
<dbReference type="AlphaFoldDB" id="A0A1J1EAK2"/>
<dbReference type="PROSITE" id="PS51201">
    <property type="entry name" value="RCK_N"/>
    <property type="match status" value="1"/>
</dbReference>
<sequence>MSKKGKFAVIGLGQFGFAIARTLTEKGADVIAIDNRKEVIDEIKDKVTYPVMLESTDKNALISQDIQNMDAVVVAIGEDFQSLLLTTFILQELNVKRIISRANGEDQKKILTKMGIKELLSPEDEVGISVAQTLINPELIMSMPLPNDYEIVEITAPKKIINRSIEDMGLRQKYELNLVTLLREEKIEGEQEKREGEREEEEIKTEHNIIGVPDSDTIIKENDRLLIFGKIKKIERFIEINK</sequence>
<dbReference type="OrthoDB" id="9776294at2"/>
<dbReference type="Gene3D" id="3.40.50.720">
    <property type="entry name" value="NAD(P)-binding Rossmann-like Domain"/>
    <property type="match status" value="1"/>
</dbReference>
<dbReference type="Gene3D" id="3.30.70.1450">
    <property type="entry name" value="Regulator of K+ conductance, C-terminal domain"/>
    <property type="match status" value="1"/>
</dbReference>
<evidence type="ECO:0000313" key="2">
    <source>
        <dbReference type="EMBL" id="BAV94544.1"/>
    </source>
</evidence>
<evidence type="ECO:0000313" key="3">
    <source>
        <dbReference type="Proteomes" id="UP000243197"/>
    </source>
</evidence>
<keyword evidence="3" id="KW-1185">Reference proteome</keyword>
<protein>
    <submittedName>
        <fullName evidence="2">Trk system potassium uptake protein TrkA</fullName>
    </submittedName>
</protein>